<feature type="region of interest" description="Disordered" evidence="10">
    <location>
        <begin position="102"/>
        <end position="150"/>
    </location>
</feature>
<evidence type="ECO:0000259" key="11">
    <source>
        <dbReference type="SMART" id="SM00298"/>
    </source>
</evidence>
<dbReference type="GO" id="GO:0035267">
    <property type="term" value="C:NuA4 histone acetyltransferase complex"/>
    <property type="evidence" value="ECO:0007669"/>
    <property type="project" value="TreeGrafter"/>
</dbReference>
<dbReference type="InterPro" id="IPR000953">
    <property type="entry name" value="Chromo/chromo_shadow_dom"/>
</dbReference>
<dbReference type="EMBL" id="JAACXV010000062">
    <property type="protein sequence ID" value="KAF7285009.1"/>
    <property type="molecule type" value="Genomic_DNA"/>
</dbReference>
<gene>
    <name evidence="12" type="ORF">GWI33_012325</name>
</gene>
<dbReference type="Gene3D" id="2.30.30.140">
    <property type="match status" value="1"/>
</dbReference>
<evidence type="ECO:0000256" key="5">
    <source>
        <dbReference type="ARBA" id="ARBA00022853"/>
    </source>
</evidence>
<comment type="subcellular location">
    <subcellularLocation>
        <location evidence="2">Chromosome</location>
    </subcellularLocation>
    <subcellularLocation>
        <location evidence="1">Nucleus</location>
    </subcellularLocation>
</comment>
<dbReference type="GO" id="GO:0072487">
    <property type="term" value="C:MSL complex"/>
    <property type="evidence" value="ECO:0007669"/>
    <property type="project" value="TreeGrafter"/>
</dbReference>
<dbReference type="Gene3D" id="1.10.274.30">
    <property type="entry name" value="MRG domain"/>
    <property type="match status" value="1"/>
</dbReference>
<evidence type="ECO:0000256" key="7">
    <source>
        <dbReference type="ARBA" id="ARBA00023163"/>
    </source>
</evidence>
<dbReference type="GO" id="GO:0005634">
    <property type="term" value="C:nucleus"/>
    <property type="evidence" value="ECO:0007669"/>
    <property type="project" value="UniProtKB-SubCell"/>
</dbReference>
<dbReference type="InterPro" id="IPR016197">
    <property type="entry name" value="Chromo-like_dom_sf"/>
</dbReference>
<feature type="domain" description="Chromo" evidence="11">
    <location>
        <begin position="11"/>
        <end position="90"/>
    </location>
</feature>
<evidence type="ECO:0000256" key="8">
    <source>
        <dbReference type="ARBA" id="ARBA00023242"/>
    </source>
</evidence>
<dbReference type="GO" id="GO:0006325">
    <property type="term" value="P:chromatin organization"/>
    <property type="evidence" value="ECO:0007669"/>
    <property type="project" value="UniProtKB-KW"/>
</dbReference>
<feature type="compositionally biased region" description="Low complexity" evidence="10">
    <location>
        <begin position="344"/>
        <end position="359"/>
    </location>
</feature>
<dbReference type="InterPro" id="IPR026541">
    <property type="entry name" value="MRG_dom"/>
</dbReference>
<proteinExistence type="predicted"/>
<evidence type="ECO:0000256" key="4">
    <source>
        <dbReference type="ARBA" id="ARBA00022843"/>
    </source>
</evidence>
<keyword evidence="8" id="KW-0539">Nucleus</keyword>
<accession>A0A834IPL6</accession>
<dbReference type="OrthoDB" id="10044771at2759"/>
<evidence type="ECO:0000256" key="10">
    <source>
        <dbReference type="SAM" id="MobiDB-lite"/>
    </source>
</evidence>
<evidence type="ECO:0000256" key="2">
    <source>
        <dbReference type="ARBA" id="ARBA00004286"/>
    </source>
</evidence>
<dbReference type="Pfam" id="PF22732">
    <property type="entry name" value="MSL3_chromo-like"/>
    <property type="match status" value="1"/>
</dbReference>
<dbReference type="GO" id="GO:0006355">
    <property type="term" value="P:regulation of DNA-templated transcription"/>
    <property type="evidence" value="ECO:0007669"/>
    <property type="project" value="InterPro"/>
</dbReference>
<evidence type="ECO:0000313" key="13">
    <source>
        <dbReference type="Proteomes" id="UP000625711"/>
    </source>
</evidence>
<dbReference type="AlphaFoldDB" id="A0A834IPL6"/>
<name>A0A834IPL6_RHYFE</name>
<keyword evidence="13" id="KW-1185">Reference proteome</keyword>
<reference evidence="12" key="1">
    <citation type="submission" date="2020-08" db="EMBL/GenBank/DDBJ databases">
        <title>Genome sequencing and assembly of the red palm weevil Rhynchophorus ferrugineus.</title>
        <authorList>
            <person name="Dias G.B."/>
            <person name="Bergman C.M."/>
            <person name="Manee M."/>
        </authorList>
    </citation>
    <scope>NUCLEOTIDE SEQUENCE</scope>
    <source>
        <strain evidence="12">AA-2017</strain>
        <tissue evidence="12">Whole larva</tissue>
    </source>
</reference>
<dbReference type="InterPro" id="IPR053820">
    <property type="entry name" value="MSL3_chromo-like"/>
</dbReference>
<keyword evidence="4" id="KW-0832">Ubl conjugation</keyword>
<evidence type="ECO:0000256" key="1">
    <source>
        <dbReference type="ARBA" id="ARBA00004123"/>
    </source>
</evidence>
<evidence type="ECO:0000256" key="9">
    <source>
        <dbReference type="ARBA" id="ARBA00069454"/>
    </source>
</evidence>
<dbReference type="InterPro" id="IPR008676">
    <property type="entry name" value="MRG"/>
</dbReference>
<keyword evidence="7" id="KW-0804">Transcription</keyword>
<feature type="compositionally biased region" description="Low complexity" evidence="10">
    <location>
        <begin position="290"/>
        <end position="301"/>
    </location>
</feature>
<organism evidence="12 13">
    <name type="scientific">Rhynchophorus ferrugineus</name>
    <name type="common">Red palm weevil</name>
    <name type="synonym">Curculio ferrugineus</name>
    <dbReference type="NCBI Taxonomy" id="354439"/>
    <lineage>
        <taxon>Eukaryota</taxon>
        <taxon>Metazoa</taxon>
        <taxon>Ecdysozoa</taxon>
        <taxon>Arthropoda</taxon>
        <taxon>Hexapoda</taxon>
        <taxon>Insecta</taxon>
        <taxon>Pterygota</taxon>
        <taxon>Neoptera</taxon>
        <taxon>Endopterygota</taxon>
        <taxon>Coleoptera</taxon>
        <taxon>Polyphaga</taxon>
        <taxon>Cucujiformia</taxon>
        <taxon>Curculionidae</taxon>
        <taxon>Dryophthorinae</taxon>
        <taxon>Rhynchophorus</taxon>
    </lineage>
</organism>
<dbReference type="SUPFAM" id="SSF54160">
    <property type="entry name" value="Chromo domain-like"/>
    <property type="match status" value="1"/>
</dbReference>
<feature type="compositionally biased region" description="Low complexity" evidence="10">
    <location>
        <begin position="116"/>
        <end position="125"/>
    </location>
</feature>
<evidence type="ECO:0000313" key="12">
    <source>
        <dbReference type="EMBL" id="KAF7285009.1"/>
    </source>
</evidence>
<evidence type="ECO:0000256" key="6">
    <source>
        <dbReference type="ARBA" id="ARBA00023015"/>
    </source>
</evidence>
<dbReference type="SMART" id="SM00298">
    <property type="entry name" value="CHROMO"/>
    <property type="match status" value="1"/>
</dbReference>
<dbReference type="Pfam" id="PF05712">
    <property type="entry name" value="MRG"/>
    <property type="match status" value="1"/>
</dbReference>
<feature type="compositionally biased region" description="Polar residues" evidence="10">
    <location>
        <begin position="324"/>
        <end position="343"/>
    </location>
</feature>
<protein>
    <recommendedName>
        <fullName evidence="9">Protein male-specific lethal-3</fullName>
    </recommendedName>
</protein>
<evidence type="ECO:0000256" key="3">
    <source>
        <dbReference type="ARBA" id="ARBA00022454"/>
    </source>
</evidence>
<dbReference type="Proteomes" id="UP000625711">
    <property type="component" value="Unassembled WGS sequence"/>
</dbReference>
<dbReference type="PANTHER" id="PTHR10880">
    <property type="entry name" value="MORTALITY FACTOR 4-LIKE PROTEIN"/>
    <property type="match status" value="1"/>
</dbReference>
<sequence>MVSTRGIKLKFFVGERVLCYEPDPTKAKVLYDSKVLNIVIRKDQGGKKAVEYLIHFQGWNSSWDRCVKEEYVLKDTAENRQLQRDLAEKAQLQLGAYLYRKERKKHNQKSGDRTAGSSEEGSSGSPTQIDTDDNADMTTSSDDNSSMDEESIEIEIIPELRVILEEDHCLINEKNKRVKLPAEPNVVSILESYYKHYATNQICGLTEKSNSRYRNHFYKDTKPKTEDIQRNLTICREVMDGLRIYFDFTVNDLLLYEAERDPIPYVTATAVMQSPGSLDAKLEVKTESNSNNIEHNSNNHQNNHHLNHNGAGQSTVNARRRTLRSNNKNEAQTNGNSVTEETNGSSSSKAGSSVGSSNSDINGPLTKALAWRLLPDYVYSQQPPPPCLVYGAIHFTRLFVKLPELFSASTIPESKMKIILRYVDSIIDFLNEHKEWYGEKHYEDCN</sequence>
<comment type="caution">
    <text evidence="12">The sequence shown here is derived from an EMBL/GenBank/DDBJ whole genome shotgun (WGS) entry which is preliminary data.</text>
</comment>
<dbReference type="PROSITE" id="PS51640">
    <property type="entry name" value="MRG"/>
    <property type="match status" value="1"/>
</dbReference>
<keyword evidence="6" id="KW-0805">Transcription regulation</keyword>
<dbReference type="InterPro" id="IPR038217">
    <property type="entry name" value="MRG_C_sf"/>
</dbReference>
<keyword evidence="5" id="KW-0156">Chromatin regulator</keyword>
<dbReference type="FunFam" id="2.30.30.140:FF:000042">
    <property type="entry name" value="male-specific lethal 3 homolog"/>
    <property type="match status" value="1"/>
</dbReference>
<feature type="region of interest" description="Disordered" evidence="10">
    <location>
        <begin position="290"/>
        <end position="359"/>
    </location>
</feature>
<dbReference type="PANTHER" id="PTHR10880:SF15">
    <property type="entry name" value="MSL COMPLEX SUBUNIT 3"/>
    <property type="match status" value="1"/>
</dbReference>
<keyword evidence="3" id="KW-0158">Chromosome</keyword>